<feature type="compositionally biased region" description="Basic and acidic residues" evidence="1">
    <location>
        <begin position="403"/>
        <end position="421"/>
    </location>
</feature>
<keyword evidence="3" id="KW-1185">Reference proteome</keyword>
<dbReference type="GO" id="GO:0009330">
    <property type="term" value="C:DNA topoisomerase type II (double strand cut, ATP-hydrolyzing) complex"/>
    <property type="evidence" value="ECO:0007669"/>
    <property type="project" value="InterPro"/>
</dbReference>
<evidence type="ECO:0008006" key="4">
    <source>
        <dbReference type="Google" id="ProtNLM"/>
    </source>
</evidence>
<evidence type="ECO:0000313" key="2">
    <source>
        <dbReference type="EMBL" id="GMH18443.1"/>
    </source>
</evidence>
<feature type="region of interest" description="Disordered" evidence="1">
    <location>
        <begin position="193"/>
        <end position="219"/>
    </location>
</feature>
<feature type="compositionally biased region" description="Basic and acidic residues" evidence="1">
    <location>
        <begin position="58"/>
        <end position="71"/>
    </location>
</feature>
<proteinExistence type="predicted"/>
<accession>A0AAD3SVS1</accession>
<feature type="compositionally biased region" description="Low complexity" evidence="1">
    <location>
        <begin position="43"/>
        <end position="57"/>
    </location>
</feature>
<protein>
    <recommendedName>
        <fullName evidence="4">DNA-binding protein BIN4</fullName>
    </recommendedName>
</protein>
<feature type="compositionally biased region" description="Basic residues" evidence="1">
    <location>
        <begin position="435"/>
        <end position="451"/>
    </location>
</feature>
<dbReference type="PANTHER" id="PTHR34810">
    <property type="entry name" value="DNA-BINDING PROTEIN BIN4"/>
    <property type="match status" value="1"/>
</dbReference>
<name>A0AAD3SVS1_NEPGR</name>
<reference evidence="2" key="1">
    <citation type="submission" date="2023-05" db="EMBL/GenBank/DDBJ databases">
        <title>Nepenthes gracilis genome sequencing.</title>
        <authorList>
            <person name="Fukushima K."/>
        </authorList>
    </citation>
    <scope>NUCLEOTIDE SEQUENCE</scope>
    <source>
        <strain evidence="2">SING2019-196</strain>
    </source>
</reference>
<feature type="compositionally biased region" description="Basic residues" evidence="1">
    <location>
        <begin position="101"/>
        <end position="110"/>
    </location>
</feature>
<dbReference type="AlphaFoldDB" id="A0AAD3SVS1"/>
<sequence length="451" mass="49996">MNFSSGGKLTVDNFLYSLKAEMSNSKEDSPDWLRAFQAPSRSVLTLSSDSESSPNKSPIKDEGFDLQRNPEHTMSQLINEDHDQDKILDDSSAKSAISKSSNKKSPKGQRKVRDQMSAKRRKLNNHKKGGNNERIQQESFDEQMKTHAGNRSVWMLSSDSESYSDTAVDVLEAKEEPAAHKSSEFQEEYRNDAGFVNSNGDSVPKVTSKGKSPKKRLKQAELVHVEKKNVKTYQDKEKEIIYDSGKGKEEEDGVGICVEGEGKSDNHAERHVTSSSMPLMLPEKVHQSKALVECEGESIDLSGDMGAVGRVIISEDHEMFLDLKGIIYKTAIVPSRSFCVVSVGQSEAKIEAIMNDFIQLKPQSSVYDAETMVEGTLDGFSFDSEDEADKMSKAVTLQNSHNEGAEKQTNKKTKGKFEKKSGFVLKKGKATGGKLLKKRKPQAPKKGKTKK</sequence>
<dbReference type="GO" id="GO:0005634">
    <property type="term" value="C:nucleus"/>
    <property type="evidence" value="ECO:0007669"/>
    <property type="project" value="TreeGrafter"/>
</dbReference>
<evidence type="ECO:0000313" key="3">
    <source>
        <dbReference type="Proteomes" id="UP001279734"/>
    </source>
</evidence>
<gene>
    <name evidence="2" type="ORF">Nepgr_020284</name>
</gene>
<feature type="region of interest" description="Disordered" evidence="1">
    <location>
        <begin position="396"/>
        <end position="451"/>
    </location>
</feature>
<feature type="compositionally biased region" description="Basic and acidic residues" evidence="1">
    <location>
        <begin position="79"/>
        <end position="92"/>
    </location>
</feature>
<feature type="region of interest" description="Disordered" evidence="1">
    <location>
        <begin position="43"/>
        <end position="146"/>
    </location>
</feature>
<dbReference type="GO" id="GO:0003690">
    <property type="term" value="F:double-stranded DNA binding"/>
    <property type="evidence" value="ECO:0007669"/>
    <property type="project" value="InterPro"/>
</dbReference>
<dbReference type="InterPro" id="IPR033246">
    <property type="entry name" value="BIN4"/>
</dbReference>
<dbReference type="EMBL" id="BSYO01000019">
    <property type="protein sequence ID" value="GMH18443.1"/>
    <property type="molecule type" value="Genomic_DNA"/>
</dbReference>
<evidence type="ECO:0000256" key="1">
    <source>
        <dbReference type="SAM" id="MobiDB-lite"/>
    </source>
</evidence>
<organism evidence="2 3">
    <name type="scientific">Nepenthes gracilis</name>
    <name type="common">Slender pitcher plant</name>
    <dbReference type="NCBI Taxonomy" id="150966"/>
    <lineage>
        <taxon>Eukaryota</taxon>
        <taxon>Viridiplantae</taxon>
        <taxon>Streptophyta</taxon>
        <taxon>Embryophyta</taxon>
        <taxon>Tracheophyta</taxon>
        <taxon>Spermatophyta</taxon>
        <taxon>Magnoliopsida</taxon>
        <taxon>eudicotyledons</taxon>
        <taxon>Gunneridae</taxon>
        <taxon>Pentapetalae</taxon>
        <taxon>Caryophyllales</taxon>
        <taxon>Nepenthaceae</taxon>
        <taxon>Nepenthes</taxon>
    </lineage>
</organism>
<dbReference type="GO" id="GO:0042023">
    <property type="term" value="P:DNA endoreduplication"/>
    <property type="evidence" value="ECO:0007669"/>
    <property type="project" value="InterPro"/>
</dbReference>
<dbReference type="GO" id="GO:0051276">
    <property type="term" value="P:chromosome organization"/>
    <property type="evidence" value="ECO:0007669"/>
    <property type="project" value="TreeGrafter"/>
</dbReference>
<dbReference type="PANTHER" id="PTHR34810:SF1">
    <property type="entry name" value="DNA-BINDING PROTEIN BIN4"/>
    <property type="match status" value="1"/>
</dbReference>
<dbReference type="Proteomes" id="UP001279734">
    <property type="component" value="Unassembled WGS sequence"/>
</dbReference>
<comment type="caution">
    <text evidence="2">The sequence shown here is derived from an EMBL/GenBank/DDBJ whole genome shotgun (WGS) entry which is preliminary data.</text>
</comment>
<feature type="compositionally biased region" description="Basic residues" evidence="1">
    <location>
        <begin position="118"/>
        <end position="129"/>
    </location>
</feature>